<dbReference type="Proteomes" id="UP000219813">
    <property type="component" value="Chromosome 14"/>
</dbReference>
<proteinExistence type="predicted"/>
<dbReference type="AlphaFoldDB" id="A0A1D3TDS0"/>
<evidence type="ECO:0000313" key="2">
    <source>
        <dbReference type="EMBL" id="SCP03091.1"/>
    </source>
</evidence>
<keyword evidence="1" id="KW-0812">Transmembrane</keyword>
<evidence type="ECO:0000313" key="3">
    <source>
        <dbReference type="Proteomes" id="UP000219813"/>
    </source>
</evidence>
<dbReference type="RefSeq" id="XP_028864056.1">
    <property type="nucleotide sequence ID" value="XM_029007693.1"/>
</dbReference>
<dbReference type="GeneID" id="39871456"/>
<keyword evidence="3" id="KW-1185">Reference proteome</keyword>
<keyword evidence="1" id="KW-0472">Membrane</keyword>
<protein>
    <recommendedName>
        <fullName evidence="4">Pv-fam-d protein</fullName>
    </recommendedName>
</protein>
<evidence type="ECO:0000256" key="1">
    <source>
        <dbReference type="SAM" id="Phobius"/>
    </source>
</evidence>
<dbReference type="KEGG" id="pmal:PMUG01_14014500"/>
<name>A0A1D3TDS0_PLAMA</name>
<accession>A0A1D3TDS0</accession>
<evidence type="ECO:0008006" key="4">
    <source>
        <dbReference type="Google" id="ProtNLM"/>
    </source>
</evidence>
<organism evidence="2 3">
    <name type="scientific">Plasmodium malariae</name>
    <dbReference type="NCBI Taxonomy" id="5858"/>
    <lineage>
        <taxon>Eukaryota</taxon>
        <taxon>Sar</taxon>
        <taxon>Alveolata</taxon>
        <taxon>Apicomplexa</taxon>
        <taxon>Aconoidasida</taxon>
        <taxon>Haemosporida</taxon>
        <taxon>Plasmodiidae</taxon>
        <taxon>Plasmodium</taxon>
        <taxon>Plasmodium (Plasmodium)</taxon>
    </lineage>
</organism>
<keyword evidence="1" id="KW-1133">Transmembrane helix</keyword>
<dbReference type="EMBL" id="LT594635">
    <property type="protein sequence ID" value="SCP03091.1"/>
    <property type="molecule type" value="Genomic_DNA"/>
</dbReference>
<feature type="transmembrane region" description="Helical" evidence="1">
    <location>
        <begin position="7"/>
        <end position="24"/>
    </location>
</feature>
<sequence>MIAQTNKFFFFIKIFAFSLLIWILQDSYETNTSGKSWTKKINLHNTSEVMVSRLLCRDTDVDSKQTDFHLKEKFQNNFQKPINSSKYMHKILNSYDKYIFYDYLEKVLKELKKESPTTEEYKLREKQVTSFINKLLRKLQEKYKRKLKKGPYMNRKKYQKFLHIVTNQNTKDMLKITIPILAKTNISCKNSLYLVSSYGEAILSELLSLSNSIIHTYNKKFNISEYDN</sequence>
<dbReference type="VEuPathDB" id="PlasmoDB:PmUG01_14014500"/>
<reference evidence="2 3" key="1">
    <citation type="submission" date="2016-06" db="EMBL/GenBank/DDBJ databases">
        <authorList>
            <consortium name="Pathogen Informatics"/>
        </authorList>
    </citation>
    <scope>NUCLEOTIDE SEQUENCE [LARGE SCALE GENOMIC DNA]</scope>
</reference>
<gene>
    <name evidence="2" type="primary">PmUG01_14014500</name>
    <name evidence="2" type="ORF">PMUG01_14014500</name>
</gene>